<dbReference type="OrthoDB" id="9792579at2"/>
<feature type="transmembrane region" description="Helical" evidence="6">
    <location>
        <begin position="41"/>
        <end position="60"/>
    </location>
</feature>
<gene>
    <name evidence="8" type="ORF">C7373_101657</name>
    <name evidence="7" type="ORF">IB211_03358c</name>
</gene>
<keyword evidence="2" id="KW-1003">Cell membrane</keyword>
<comment type="subcellular location">
    <subcellularLocation>
        <location evidence="1">Cell membrane</location>
        <topology evidence="1">Multi-pass membrane protein</topology>
    </subcellularLocation>
</comment>
<organism evidence="7 9">
    <name type="scientific">Intestinimonas butyriciproducens</name>
    <dbReference type="NCBI Taxonomy" id="1297617"/>
    <lineage>
        <taxon>Bacteria</taxon>
        <taxon>Bacillati</taxon>
        <taxon>Bacillota</taxon>
        <taxon>Clostridia</taxon>
        <taxon>Eubacteriales</taxon>
        <taxon>Intestinimonas</taxon>
    </lineage>
</organism>
<evidence type="ECO:0000256" key="5">
    <source>
        <dbReference type="ARBA" id="ARBA00023136"/>
    </source>
</evidence>
<sequence length="331" mass="35203">MNINQSFLVLLISAAVLNGTPLLFGTVGEILSEKSGNLNLGVEGMMYMGGAMGLGGAFYYEMMTGGNTNGLVAVLIAILFAFLGGAFGALIYSFITITLRANQNVTGLALAIFGTGAGQFIGEYMRVTSGGYVAISNELKAVFQGSPFPAALQSIPVAGPLLFSYNIFVYLGVAIAVAMAFFFNKSRPGLHLRAVGESPATADAAGINVTKYKYLSTVIGGGISAIGGMVYITTIAGCVWNHEGLSGEGWLAVALVIFCLWRPVNAIWGSVLFGALMILYLRLQLPFIPDQLYKILPYVVTVIVLIFTSMRNSKDKQPPASLGLPFFREER</sequence>
<dbReference type="PANTHER" id="PTHR43370:SF2">
    <property type="entry name" value="ABC TRANSPORTER PERMEASE PROTEIN"/>
    <property type="match status" value="1"/>
</dbReference>
<dbReference type="Proteomes" id="UP000245778">
    <property type="component" value="Unassembled WGS sequence"/>
</dbReference>
<dbReference type="GO" id="GO:0005886">
    <property type="term" value="C:plasma membrane"/>
    <property type="evidence" value="ECO:0007669"/>
    <property type="project" value="UniProtKB-SubCell"/>
</dbReference>
<dbReference type="CDD" id="cd06580">
    <property type="entry name" value="TM_PBP1_transp_TpRbsC_like"/>
    <property type="match status" value="1"/>
</dbReference>
<dbReference type="PATRIC" id="fig|1297617.4.peg.3448"/>
<reference evidence="7 9" key="1">
    <citation type="journal article" date="2015" name="Nat. Commun.">
        <title>Production of butyrate from lysine and the Amadori product fructoselysine by a human gut commensal.</title>
        <authorList>
            <person name="Bui T.P."/>
            <person name="Ritari J."/>
            <person name="Boeren S."/>
            <person name="de Waard P."/>
            <person name="Plugge C.M."/>
            <person name="de Vos W.M."/>
        </authorList>
    </citation>
    <scope>NUCLEOTIDE SEQUENCE [LARGE SCALE GENOMIC DNA]</scope>
    <source>
        <strain evidence="7 9">AF211</strain>
    </source>
</reference>
<evidence type="ECO:0000256" key="2">
    <source>
        <dbReference type="ARBA" id="ARBA00022475"/>
    </source>
</evidence>
<protein>
    <submittedName>
        <fullName evidence="8">Nucleoside ABC transporter membrane protein</fullName>
    </submittedName>
    <submittedName>
        <fullName evidence="7">Putative deoxyribose-specific ABC transporter, permease protein</fullName>
    </submittedName>
</protein>
<accession>A0A0S2W940</accession>
<feature type="transmembrane region" description="Helical" evidence="6">
    <location>
        <begin position="162"/>
        <end position="183"/>
    </location>
</feature>
<evidence type="ECO:0000313" key="7">
    <source>
        <dbReference type="EMBL" id="ALP95746.1"/>
    </source>
</evidence>
<dbReference type="InterPro" id="IPR001851">
    <property type="entry name" value="ABC_transp_permease"/>
</dbReference>
<evidence type="ECO:0000313" key="10">
    <source>
        <dbReference type="Proteomes" id="UP000245778"/>
    </source>
</evidence>
<dbReference type="EMBL" id="CP011307">
    <property type="protein sequence ID" value="ALP95746.1"/>
    <property type="molecule type" value="Genomic_DNA"/>
</dbReference>
<dbReference type="RefSeq" id="WP_033117590.1">
    <property type="nucleotide sequence ID" value="NZ_CALICV010000107.1"/>
</dbReference>
<keyword evidence="9" id="KW-1185">Reference proteome</keyword>
<feature type="transmembrane region" description="Helical" evidence="6">
    <location>
        <begin position="249"/>
        <end position="280"/>
    </location>
</feature>
<evidence type="ECO:0000313" key="9">
    <source>
        <dbReference type="Proteomes" id="UP000064844"/>
    </source>
</evidence>
<keyword evidence="3 6" id="KW-0812">Transmembrane</keyword>
<dbReference type="Pfam" id="PF02653">
    <property type="entry name" value="BPD_transp_2"/>
    <property type="match status" value="1"/>
</dbReference>
<evidence type="ECO:0000256" key="4">
    <source>
        <dbReference type="ARBA" id="ARBA00022989"/>
    </source>
</evidence>
<feature type="transmembrane region" description="Helical" evidence="6">
    <location>
        <begin position="214"/>
        <end position="237"/>
    </location>
</feature>
<evidence type="ECO:0000313" key="8">
    <source>
        <dbReference type="EMBL" id="PVY60140.1"/>
    </source>
</evidence>
<dbReference type="Proteomes" id="UP000064844">
    <property type="component" value="Chromosome"/>
</dbReference>
<reference evidence="9" key="2">
    <citation type="submission" date="2015-04" db="EMBL/GenBank/DDBJ databases">
        <title>A butyrogenic pathway from the amino acid lysine in a human gut commensal.</title>
        <authorList>
            <person name="de Vos W.M."/>
            <person name="Bui N.T.P."/>
            <person name="Plugge C.M."/>
            <person name="Ritari J."/>
        </authorList>
    </citation>
    <scope>NUCLEOTIDE SEQUENCE [LARGE SCALE GENOMIC DNA]</scope>
    <source>
        <strain evidence="9">AF211</strain>
    </source>
</reference>
<dbReference type="EMBL" id="QEKK01000001">
    <property type="protein sequence ID" value="PVY60140.1"/>
    <property type="molecule type" value="Genomic_DNA"/>
</dbReference>
<dbReference type="eggNOG" id="COG1079">
    <property type="taxonomic scope" value="Bacteria"/>
</dbReference>
<dbReference type="AlphaFoldDB" id="A0A0S2W940"/>
<dbReference type="PANTHER" id="PTHR43370">
    <property type="entry name" value="SUGAR ABC TRANSPORTER INTEGRAL MEMBRANE PROTEIN-RELATED"/>
    <property type="match status" value="1"/>
</dbReference>
<keyword evidence="5 6" id="KW-0472">Membrane</keyword>
<keyword evidence="4 6" id="KW-1133">Transmembrane helix</keyword>
<evidence type="ECO:0000256" key="6">
    <source>
        <dbReference type="SAM" id="Phobius"/>
    </source>
</evidence>
<evidence type="ECO:0000256" key="1">
    <source>
        <dbReference type="ARBA" id="ARBA00004651"/>
    </source>
</evidence>
<name>A0A0S2W940_9FIRM</name>
<dbReference type="GeneID" id="93230709"/>
<dbReference type="KEGG" id="ibu:IB211_03358c"/>
<proteinExistence type="predicted"/>
<dbReference type="GO" id="GO:0022857">
    <property type="term" value="F:transmembrane transporter activity"/>
    <property type="evidence" value="ECO:0007669"/>
    <property type="project" value="InterPro"/>
</dbReference>
<feature type="transmembrane region" description="Helical" evidence="6">
    <location>
        <begin position="292"/>
        <end position="310"/>
    </location>
</feature>
<dbReference type="STRING" id="1297617.IB211_03358c"/>
<evidence type="ECO:0000256" key="3">
    <source>
        <dbReference type="ARBA" id="ARBA00022692"/>
    </source>
</evidence>
<reference evidence="8 10" key="3">
    <citation type="submission" date="2018-04" db="EMBL/GenBank/DDBJ databases">
        <title>Genomic Encyclopedia of Type Strains, Phase IV (KMG-IV): sequencing the most valuable type-strain genomes for metagenomic binning, comparative biology and taxonomic classification.</title>
        <authorList>
            <person name="Goeker M."/>
        </authorList>
    </citation>
    <scope>NUCLEOTIDE SEQUENCE [LARGE SCALE GENOMIC DNA]</scope>
    <source>
        <strain evidence="8 10">DSM 26588</strain>
    </source>
</reference>
<feature type="transmembrane region" description="Helical" evidence="6">
    <location>
        <begin position="72"/>
        <end position="95"/>
    </location>
</feature>